<name>A0A0A7PNP6_9SPHN</name>
<organism evidence="1 2">
    <name type="scientific">Sphingopyxis fribergensis</name>
    <dbReference type="NCBI Taxonomy" id="1515612"/>
    <lineage>
        <taxon>Bacteria</taxon>
        <taxon>Pseudomonadati</taxon>
        <taxon>Pseudomonadota</taxon>
        <taxon>Alphaproteobacteria</taxon>
        <taxon>Sphingomonadales</taxon>
        <taxon>Sphingomonadaceae</taxon>
        <taxon>Sphingopyxis</taxon>
    </lineage>
</organism>
<reference evidence="1 2" key="1">
    <citation type="journal article" date="2015" name="Int. J. Syst. Evol. Microbiol.">
        <title>Description of Sphingopyxis fribergensis sp. nov. - a soil bacterium with the ability to degrade styrene and phenylacetic acid.</title>
        <authorList>
            <person name="Oelschlagel M."/>
            <person name="Ruckert C."/>
            <person name="Kalinowski J."/>
            <person name="Schmidt G."/>
            <person name="Schlomann M."/>
            <person name="Tischler D."/>
        </authorList>
    </citation>
    <scope>NUCLEOTIDE SEQUENCE [LARGE SCALE GENOMIC DNA]</scope>
    <source>
        <strain evidence="1 2">Kp5.2</strain>
        <plasmid evidence="1">pSfKp5.2</plasmid>
    </source>
</reference>
<gene>
    <name evidence="1" type="ORF">SKP52_24195</name>
</gene>
<sequence length="109" mass="11384">MPENLNAMTLRLQQDVPLAEASLDSALIAVSTLMTSVVTARQRVGVAPKTGQASIMRLAKAQLSLVEVSGDVLRVHGELADIAQETAGLDVHRCPNQAKATGAQLALVA</sequence>
<dbReference type="HOGENOM" id="CLU_2182261_0_0_5"/>
<evidence type="ECO:0000313" key="1">
    <source>
        <dbReference type="EMBL" id="AJA11681.1"/>
    </source>
</evidence>
<dbReference type="KEGG" id="sphk:SKP52_24195"/>
<evidence type="ECO:0000313" key="2">
    <source>
        <dbReference type="Proteomes" id="UP000030907"/>
    </source>
</evidence>
<accession>A0A0A7PNP6</accession>
<dbReference type="OrthoDB" id="7408536at2"/>
<dbReference type="RefSeq" id="WP_037514230.1">
    <property type="nucleotide sequence ID" value="NZ_CP009123.1"/>
</dbReference>
<keyword evidence="2" id="KW-1185">Reference proteome</keyword>
<dbReference type="EMBL" id="CP009123">
    <property type="protein sequence ID" value="AJA11681.1"/>
    <property type="molecule type" value="Genomic_DNA"/>
</dbReference>
<dbReference type="AlphaFoldDB" id="A0A0A7PNP6"/>
<dbReference type="Proteomes" id="UP000030907">
    <property type="component" value="Plasmid pSfKp5.2"/>
</dbReference>
<proteinExistence type="predicted"/>
<geneLocation type="plasmid" evidence="1 2">
    <name>pSfKp5.2</name>
</geneLocation>
<keyword evidence="1" id="KW-0614">Plasmid</keyword>
<protein>
    <submittedName>
        <fullName evidence="1">Uncharacterized protein</fullName>
    </submittedName>
</protein>